<dbReference type="KEGG" id="jre:109012007"/>
<dbReference type="InterPro" id="IPR045051">
    <property type="entry name" value="SBT"/>
</dbReference>
<protein>
    <submittedName>
        <fullName evidence="10">Cucumisin-like isoform X1</fullName>
    </submittedName>
</protein>
<dbReference type="CDD" id="cd04852">
    <property type="entry name" value="Peptidases_S8_3"/>
    <property type="match status" value="1"/>
</dbReference>
<dbReference type="Gramene" id="Jr12_23800_p1">
    <property type="protein sequence ID" value="cds.Jr12_23800_p1"/>
    <property type="gene ID" value="Jr12_23800"/>
</dbReference>
<dbReference type="FunFam" id="3.40.50.200:FF:000006">
    <property type="entry name" value="Subtilisin-like protease SBT1.5"/>
    <property type="match status" value="1"/>
</dbReference>
<dbReference type="Gene3D" id="3.30.70.80">
    <property type="entry name" value="Peptidase S8 propeptide/proteinase inhibitor I9"/>
    <property type="match status" value="1"/>
</dbReference>
<dbReference type="GO" id="GO:0009609">
    <property type="term" value="P:response to symbiotic bacterium"/>
    <property type="evidence" value="ECO:0007669"/>
    <property type="project" value="UniProtKB-ARBA"/>
</dbReference>
<dbReference type="PANTHER" id="PTHR10795">
    <property type="entry name" value="PROPROTEIN CONVERTASE SUBTILISIN/KEXIN"/>
    <property type="match status" value="1"/>
</dbReference>
<evidence type="ECO:0000256" key="2">
    <source>
        <dbReference type="ARBA" id="ARBA00011073"/>
    </source>
</evidence>
<dbReference type="Gene3D" id="2.60.40.2310">
    <property type="match status" value="1"/>
</dbReference>
<feature type="active site" description="Charge relay system" evidence="8">
    <location>
        <position position="143"/>
    </location>
</feature>
<dbReference type="PROSITE" id="PS00138">
    <property type="entry name" value="SUBTILASE_SER"/>
    <property type="match status" value="1"/>
</dbReference>
<keyword evidence="5" id="KW-0732">Signal</keyword>
<dbReference type="RefSeq" id="XP_018848972.2">
    <property type="nucleotide sequence ID" value="XM_018993427.2"/>
</dbReference>
<feature type="active site" description="Charge relay system" evidence="8">
    <location>
        <position position="535"/>
    </location>
</feature>
<dbReference type="SUPFAM" id="SSF52743">
    <property type="entry name" value="Subtilisin-like"/>
    <property type="match status" value="1"/>
</dbReference>
<evidence type="ECO:0000313" key="10">
    <source>
        <dbReference type="RefSeq" id="XP_018848972.2"/>
    </source>
</evidence>
<dbReference type="InterPro" id="IPR015500">
    <property type="entry name" value="Peptidase_S8_subtilisin-rel"/>
</dbReference>
<dbReference type="AlphaFoldDB" id="A0A2I4GYL1"/>
<dbReference type="InterPro" id="IPR037045">
    <property type="entry name" value="S8pro/Inhibitor_I9_sf"/>
</dbReference>
<evidence type="ECO:0000256" key="1">
    <source>
        <dbReference type="ARBA" id="ARBA00004613"/>
    </source>
</evidence>
<dbReference type="STRING" id="51240.A0A2I4GYL1"/>
<dbReference type="OrthoDB" id="4803627at2759"/>
<evidence type="ECO:0000256" key="4">
    <source>
        <dbReference type="ARBA" id="ARBA00022670"/>
    </source>
</evidence>
<dbReference type="GO" id="GO:0004252">
    <property type="term" value="F:serine-type endopeptidase activity"/>
    <property type="evidence" value="ECO:0000318"/>
    <property type="project" value="GO_Central"/>
</dbReference>
<dbReference type="InterPro" id="IPR036852">
    <property type="entry name" value="Peptidase_S8/S53_dom_sf"/>
</dbReference>
<dbReference type="GO" id="GO:0006508">
    <property type="term" value="P:proteolysis"/>
    <property type="evidence" value="ECO:0007669"/>
    <property type="project" value="UniProtKB-KW"/>
</dbReference>
<keyword evidence="4 8" id="KW-0645">Protease</keyword>
<evidence type="ECO:0000256" key="3">
    <source>
        <dbReference type="ARBA" id="ARBA00022525"/>
    </source>
</evidence>
<dbReference type="FunFam" id="3.30.70.80:FF:000002">
    <property type="entry name" value="Subtilisin-like protease SBT5.3"/>
    <property type="match status" value="1"/>
</dbReference>
<dbReference type="Pfam" id="PF17766">
    <property type="entry name" value="fn3_6"/>
    <property type="match status" value="1"/>
</dbReference>
<keyword evidence="7 8" id="KW-0720">Serine protease</keyword>
<name>A0A2I4GYL1_JUGRE</name>
<dbReference type="CDD" id="cd02120">
    <property type="entry name" value="PA_subtilisin_like"/>
    <property type="match status" value="1"/>
</dbReference>
<dbReference type="InterPro" id="IPR041469">
    <property type="entry name" value="Subtilisin-like_FN3"/>
</dbReference>
<keyword evidence="9" id="KW-1185">Reference proteome</keyword>
<dbReference type="Proteomes" id="UP000235220">
    <property type="component" value="Chromosome 12"/>
</dbReference>
<dbReference type="PRINTS" id="PR00723">
    <property type="entry name" value="SUBTILISIN"/>
</dbReference>
<keyword evidence="6 8" id="KW-0378">Hydrolase</keyword>
<dbReference type="GO" id="GO:0005576">
    <property type="term" value="C:extracellular region"/>
    <property type="evidence" value="ECO:0000318"/>
    <property type="project" value="GO_Central"/>
</dbReference>
<dbReference type="GeneID" id="109012007"/>
<dbReference type="PROSITE" id="PS51892">
    <property type="entry name" value="SUBTILASE"/>
    <property type="match status" value="1"/>
</dbReference>
<dbReference type="Pfam" id="PF05922">
    <property type="entry name" value="Inhibitor_I9"/>
    <property type="match status" value="1"/>
</dbReference>
<evidence type="ECO:0000256" key="5">
    <source>
        <dbReference type="ARBA" id="ARBA00022729"/>
    </source>
</evidence>
<dbReference type="InterPro" id="IPR023828">
    <property type="entry name" value="Peptidase_S8_Ser-AS"/>
</dbReference>
<accession>A0A2I4GYL1</accession>
<dbReference type="Gene3D" id="3.40.50.200">
    <property type="entry name" value="Peptidase S8/S53 domain"/>
    <property type="match status" value="1"/>
</dbReference>
<comment type="similarity">
    <text evidence="2 8">Belongs to the peptidase S8 family.</text>
</comment>
<gene>
    <name evidence="10" type="primary">LOC109012007</name>
</gene>
<dbReference type="Gene3D" id="3.50.30.30">
    <property type="match status" value="1"/>
</dbReference>
<evidence type="ECO:0000256" key="8">
    <source>
        <dbReference type="PROSITE-ProRule" id="PRU01240"/>
    </source>
</evidence>
<dbReference type="FunCoup" id="A0A2I4GYL1">
    <property type="interactions" value="4"/>
</dbReference>
<evidence type="ECO:0000256" key="7">
    <source>
        <dbReference type="ARBA" id="ARBA00022825"/>
    </source>
</evidence>
<evidence type="ECO:0000256" key="6">
    <source>
        <dbReference type="ARBA" id="ARBA00022801"/>
    </source>
</evidence>
<reference evidence="10" key="1">
    <citation type="submission" date="2025-08" db="UniProtKB">
        <authorList>
            <consortium name="RefSeq"/>
        </authorList>
    </citation>
    <scope>IDENTIFICATION</scope>
    <source>
        <tissue evidence="10">Leaves</tissue>
    </source>
</reference>
<dbReference type="InterPro" id="IPR000209">
    <property type="entry name" value="Peptidase_S8/S53_dom"/>
</dbReference>
<dbReference type="InterPro" id="IPR034197">
    <property type="entry name" value="Peptidases_S8_3"/>
</dbReference>
<keyword evidence="3" id="KW-0964">Secreted</keyword>
<dbReference type="InterPro" id="IPR010259">
    <property type="entry name" value="S8pro/Inhibitor_I9"/>
</dbReference>
<evidence type="ECO:0000313" key="9">
    <source>
        <dbReference type="Proteomes" id="UP000235220"/>
    </source>
</evidence>
<dbReference type="Pfam" id="PF00082">
    <property type="entry name" value="Peptidase_S8"/>
    <property type="match status" value="1"/>
</dbReference>
<sequence>MACKTTTSSTLSWLLLFSLAFTLHVRHSASQNDRKVYIVYVGERQGDEDTTSSLHTSMLQEVIGSTAGPESLLYSYKRSFSGFAAKLTEQEAQQVAGMDGVVSVFPSENKKLQTTRSWDFLGFPQQVKRRRTIESDIIVGVMDSGIWPESDSFDDKGFGPPPSKWKGACQTSANFTCNNKIIGAQYYRLELLFGKEDIRSPRDVAGHGTHTASTAAGNLVSEASLLGYGLGTARGGVPSARIAVYKVCWGMEVSCSFHDILAAFDDAIADGVDIISVSLGGTTAKIYFDDPIAIGSFHAMRNGILTSTAAGNEGPDPATVTNFSPWSLSVASSTIDRMFLTEVILGNKKIYQGFSINIFDLKNEMYPIIYGGDAPNTAAGFNGSFSGICTPNSLARNLVKGKIVLCDVPSKGSFVAGAVGSVMGGRRRHDSAINFPLPASVLDSKDAKNIRAYVRSTRNPTATILQSNERKDASSPYISITSSRGPNLISPTILKPDLAAPGVHILAAWPPIARISDFQSDKRVQYSYNMQTGTSMACPHATGAAAYVKSFHPTWSPAAIMSALITTAAPMSAEKNPDAEFAYGAGNINPIKAPYPGLIYDINPLDYIKFLCREGYTTELLQIITGDHINDRCSEESNGTVFDLNYPTFALPTSSSKFIRHVFYRTVTNVGSPMSSYKAVVTSPHDGLQIKVKPSVLAFKKLGQELSFELTIKGRIKKRIASASVIWSDGKFQVRSPIVVYVP</sequence>
<proteinExistence type="inferred from homology"/>
<organism evidence="9 10">
    <name type="scientific">Juglans regia</name>
    <name type="common">English walnut</name>
    <dbReference type="NCBI Taxonomy" id="51240"/>
    <lineage>
        <taxon>Eukaryota</taxon>
        <taxon>Viridiplantae</taxon>
        <taxon>Streptophyta</taxon>
        <taxon>Embryophyta</taxon>
        <taxon>Tracheophyta</taxon>
        <taxon>Spermatophyta</taxon>
        <taxon>Magnoliopsida</taxon>
        <taxon>eudicotyledons</taxon>
        <taxon>Gunneridae</taxon>
        <taxon>Pentapetalae</taxon>
        <taxon>rosids</taxon>
        <taxon>fabids</taxon>
        <taxon>Fagales</taxon>
        <taxon>Juglandaceae</taxon>
        <taxon>Juglans</taxon>
    </lineage>
</organism>
<comment type="subcellular location">
    <subcellularLocation>
        <location evidence="1">Secreted</location>
    </subcellularLocation>
</comment>
<feature type="active site" description="Charge relay system" evidence="8">
    <location>
        <position position="207"/>
    </location>
</feature>